<dbReference type="Gene3D" id="3.40.50.300">
    <property type="entry name" value="P-loop containing nucleotide triphosphate hydrolases"/>
    <property type="match status" value="1"/>
</dbReference>
<keyword evidence="8" id="KW-0067">ATP-binding</keyword>
<evidence type="ECO:0000256" key="10">
    <source>
        <dbReference type="ARBA" id="ARBA00032441"/>
    </source>
</evidence>
<dbReference type="EMBL" id="JTDO01000011">
    <property type="protein sequence ID" value="KLT72556.1"/>
    <property type="molecule type" value="Genomic_DNA"/>
</dbReference>
<dbReference type="InterPro" id="IPR003442">
    <property type="entry name" value="T6A_TsaE"/>
</dbReference>
<accession>A0A0J0YQY9</accession>
<keyword evidence="9" id="KW-0460">Magnesium</keyword>
<sequence>MTASTPITHYLTDEAATLALGGSLAPGLTAPLVIYLDGDLGAGKTTFTRGLLRGLGHQGAVKSPTYTLVESYPLERFTLHHFDLYRFGSPEEWDDAGLDELFDNRSICLIEWPQQAEGFVPPADLTAALKRSGDGRSLTLTAHTDIGRKSLEVWSNQLPAAAF</sequence>
<evidence type="ECO:0000256" key="4">
    <source>
        <dbReference type="ARBA" id="ARBA00022490"/>
    </source>
</evidence>
<dbReference type="GO" id="GO:0002949">
    <property type="term" value="P:tRNA threonylcarbamoyladenosine modification"/>
    <property type="evidence" value="ECO:0007669"/>
    <property type="project" value="InterPro"/>
</dbReference>
<dbReference type="AlphaFoldDB" id="A0A0J0YQY9"/>
<evidence type="ECO:0000256" key="9">
    <source>
        <dbReference type="ARBA" id="ARBA00022842"/>
    </source>
</evidence>
<dbReference type="GO" id="GO:0046872">
    <property type="term" value="F:metal ion binding"/>
    <property type="evidence" value="ECO:0007669"/>
    <property type="project" value="UniProtKB-KW"/>
</dbReference>
<evidence type="ECO:0000256" key="1">
    <source>
        <dbReference type="ARBA" id="ARBA00004496"/>
    </source>
</evidence>
<dbReference type="OrthoDB" id="9800307at2"/>
<dbReference type="Pfam" id="PF02367">
    <property type="entry name" value="TsaE"/>
    <property type="match status" value="1"/>
</dbReference>
<protein>
    <recommendedName>
        <fullName evidence="3">tRNA threonylcarbamoyladenosine biosynthesis protein TsaE</fullName>
    </recommendedName>
    <alternativeName>
        <fullName evidence="10">t(6)A37 threonylcarbamoyladenosine biosynthesis protein TsaE</fullName>
    </alternativeName>
</protein>
<evidence type="ECO:0000313" key="12">
    <source>
        <dbReference type="Proteomes" id="UP000036027"/>
    </source>
</evidence>
<evidence type="ECO:0000256" key="2">
    <source>
        <dbReference type="ARBA" id="ARBA00007599"/>
    </source>
</evidence>
<proteinExistence type="inferred from homology"/>
<dbReference type="GO" id="GO:0016740">
    <property type="term" value="F:transferase activity"/>
    <property type="evidence" value="ECO:0007669"/>
    <property type="project" value="UniProtKB-KW"/>
</dbReference>
<dbReference type="NCBIfam" id="TIGR00150">
    <property type="entry name" value="T6A_YjeE"/>
    <property type="match status" value="1"/>
</dbReference>
<dbReference type="Proteomes" id="UP000036027">
    <property type="component" value="Unassembled WGS sequence"/>
</dbReference>
<dbReference type="RefSeq" id="WP_047761324.1">
    <property type="nucleotide sequence ID" value="NZ_CP091510.1"/>
</dbReference>
<evidence type="ECO:0000256" key="6">
    <source>
        <dbReference type="ARBA" id="ARBA00022723"/>
    </source>
</evidence>
<dbReference type="GO" id="GO:0005737">
    <property type="term" value="C:cytoplasm"/>
    <property type="evidence" value="ECO:0007669"/>
    <property type="project" value="UniProtKB-SubCell"/>
</dbReference>
<evidence type="ECO:0000313" key="11">
    <source>
        <dbReference type="EMBL" id="KLT72556.1"/>
    </source>
</evidence>
<evidence type="ECO:0000256" key="7">
    <source>
        <dbReference type="ARBA" id="ARBA00022741"/>
    </source>
</evidence>
<dbReference type="GO" id="GO:0005524">
    <property type="term" value="F:ATP binding"/>
    <property type="evidence" value="ECO:0007669"/>
    <property type="project" value="UniProtKB-KW"/>
</dbReference>
<dbReference type="STRING" id="1470200.PL75_07570"/>
<dbReference type="PANTHER" id="PTHR33540">
    <property type="entry name" value="TRNA THREONYLCARBAMOYLADENOSINE BIOSYNTHESIS PROTEIN TSAE"/>
    <property type="match status" value="1"/>
</dbReference>
<organism evidence="11 12">
    <name type="scientific">Neisseria arctica</name>
    <dbReference type="NCBI Taxonomy" id="1470200"/>
    <lineage>
        <taxon>Bacteria</taxon>
        <taxon>Pseudomonadati</taxon>
        <taxon>Pseudomonadota</taxon>
        <taxon>Betaproteobacteria</taxon>
        <taxon>Neisseriales</taxon>
        <taxon>Neisseriaceae</taxon>
        <taxon>Neisseria</taxon>
    </lineage>
</organism>
<gene>
    <name evidence="11" type="ORF">PL75_07570</name>
</gene>
<dbReference type="PANTHER" id="PTHR33540:SF2">
    <property type="entry name" value="TRNA THREONYLCARBAMOYLADENOSINE BIOSYNTHESIS PROTEIN TSAE"/>
    <property type="match status" value="1"/>
</dbReference>
<keyword evidence="5" id="KW-0819">tRNA processing</keyword>
<comment type="subcellular location">
    <subcellularLocation>
        <location evidence="1">Cytoplasm</location>
    </subcellularLocation>
</comment>
<evidence type="ECO:0000256" key="3">
    <source>
        <dbReference type="ARBA" id="ARBA00019010"/>
    </source>
</evidence>
<keyword evidence="11" id="KW-0808">Transferase</keyword>
<keyword evidence="6" id="KW-0479">Metal-binding</keyword>
<keyword evidence="7" id="KW-0547">Nucleotide-binding</keyword>
<keyword evidence="12" id="KW-1185">Reference proteome</keyword>
<evidence type="ECO:0000256" key="5">
    <source>
        <dbReference type="ARBA" id="ARBA00022694"/>
    </source>
</evidence>
<keyword evidence="4" id="KW-0963">Cytoplasm</keyword>
<reference evidence="11 12" key="1">
    <citation type="submission" date="2014-11" db="EMBL/GenBank/DDBJ databases">
        <title>Genome of a novel goose pathogen.</title>
        <authorList>
            <person name="Hansen C.M."/>
            <person name="Hueffer K."/>
            <person name="Choi S.C."/>
        </authorList>
    </citation>
    <scope>NUCLEOTIDE SEQUENCE [LARGE SCALE GENOMIC DNA]</scope>
    <source>
        <strain evidence="11 12">KH1503</strain>
    </source>
</reference>
<dbReference type="InterPro" id="IPR027417">
    <property type="entry name" value="P-loop_NTPase"/>
</dbReference>
<evidence type="ECO:0000256" key="8">
    <source>
        <dbReference type="ARBA" id="ARBA00022840"/>
    </source>
</evidence>
<dbReference type="SUPFAM" id="SSF52540">
    <property type="entry name" value="P-loop containing nucleoside triphosphate hydrolases"/>
    <property type="match status" value="1"/>
</dbReference>
<dbReference type="PATRIC" id="fig|1470200.3.peg.403"/>
<name>A0A0J0YQY9_9NEIS</name>
<comment type="similarity">
    <text evidence="2">Belongs to the TsaE family.</text>
</comment>
<comment type="caution">
    <text evidence="11">The sequence shown here is derived from an EMBL/GenBank/DDBJ whole genome shotgun (WGS) entry which is preliminary data.</text>
</comment>